<reference evidence="1 2" key="1">
    <citation type="submission" date="2014-06" db="EMBL/GenBank/DDBJ databases">
        <title>Evolutionary Origins and Diversification of the Mycorrhizal Mutualists.</title>
        <authorList>
            <consortium name="DOE Joint Genome Institute"/>
            <consortium name="Mycorrhizal Genomics Consortium"/>
            <person name="Kohler A."/>
            <person name="Kuo A."/>
            <person name="Nagy L.G."/>
            <person name="Floudas D."/>
            <person name="Copeland A."/>
            <person name="Barry K.W."/>
            <person name="Cichocki N."/>
            <person name="Veneault-Fourrey C."/>
            <person name="LaButti K."/>
            <person name="Lindquist E.A."/>
            <person name="Lipzen A."/>
            <person name="Lundell T."/>
            <person name="Morin E."/>
            <person name="Murat C."/>
            <person name="Riley R."/>
            <person name="Ohm R."/>
            <person name="Sun H."/>
            <person name="Tunlid A."/>
            <person name="Henrissat B."/>
            <person name="Grigoriev I.V."/>
            <person name="Hibbett D.S."/>
            <person name="Martin F."/>
        </authorList>
    </citation>
    <scope>NUCLEOTIDE SEQUENCE [LARGE SCALE GENOMIC DNA]</scope>
    <source>
        <strain evidence="1 2">FD-325 SS-3</strain>
    </source>
</reference>
<evidence type="ECO:0000313" key="1">
    <source>
        <dbReference type="EMBL" id="KII83148.1"/>
    </source>
</evidence>
<dbReference type="EMBL" id="KN832582">
    <property type="protein sequence ID" value="KII83148.1"/>
    <property type="molecule type" value="Genomic_DNA"/>
</dbReference>
<sequence>MAGGVCFGTVDYPLDVSWRYITREQPRQLQLSRSIPEIHRQKRLIDNAVSNVNSYRAYRTQVPVVVSRLAHAIVARGWTPLNASQRNMISKENRAYGLSATLLRKQYSFPYGSPLLHDNEAAFLYYAMLIFRAHKRIALAHAIERVLNVEFLDSRPIRLLLRHGFLDRRLDGRYPDINGIGSLSPERLPW</sequence>
<gene>
    <name evidence="1" type="ORF">PLICRDRAFT_180704</name>
</gene>
<proteinExistence type="predicted"/>
<keyword evidence="2" id="KW-1185">Reference proteome</keyword>
<protein>
    <submittedName>
        <fullName evidence="1">Uncharacterized protein</fullName>
    </submittedName>
</protein>
<evidence type="ECO:0000313" key="2">
    <source>
        <dbReference type="Proteomes" id="UP000053263"/>
    </source>
</evidence>
<dbReference type="AlphaFoldDB" id="A0A0C9T4U6"/>
<dbReference type="Proteomes" id="UP000053263">
    <property type="component" value="Unassembled WGS sequence"/>
</dbReference>
<accession>A0A0C9T4U6</accession>
<dbReference type="HOGENOM" id="CLU_1278080_0_0_1"/>
<organism evidence="1 2">
    <name type="scientific">Plicaturopsis crispa FD-325 SS-3</name>
    <dbReference type="NCBI Taxonomy" id="944288"/>
    <lineage>
        <taxon>Eukaryota</taxon>
        <taxon>Fungi</taxon>
        <taxon>Dikarya</taxon>
        <taxon>Basidiomycota</taxon>
        <taxon>Agaricomycotina</taxon>
        <taxon>Agaricomycetes</taxon>
        <taxon>Agaricomycetidae</taxon>
        <taxon>Amylocorticiales</taxon>
        <taxon>Amylocorticiaceae</taxon>
        <taxon>Plicatura</taxon>
        <taxon>Plicaturopsis crispa</taxon>
    </lineage>
</organism>
<name>A0A0C9T4U6_PLICR</name>